<feature type="region of interest" description="Disordered" evidence="1">
    <location>
        <begin position="24"/>
        <end position="86"/>
    </location>
</feature>
<accession>A0ABX7VSG1</accession>
<organism evidence="3 4">
    <name type="scientific">Sediminibacillus dalangtanensis</name>
    <dbReference type="NCBI Taxonomy" id="2729421"/>
    <lineage>
        <taxon>Bacteria</taxon>
        <taxon>Bacillati</taxon>
        <taxon>Bacillota</taxon>
        <taxon>Bacilli</taxon>
        <taxon>Bacillales</taxon>
        <taxon>Bacillaceae</taxon>
        <taxon>Sediminibacillus</taxon>
    </lineage>
</organism>
<reference evidence="3 4" key="1">
    <citation type="submission" date="2019-12" db="EMBL/GenBank/DDBJ databases">
        <title>The whole genome sequencing of a strain isolated from a Mars analog, Dalangtan Playa.</title>
        <authorList>
            <person name="Huang T."/>
        </authorList>
    </citation>
    <scope>NUCLEOTIDE SEQUENCE [LARGE SCALE GENOMIC DNA]</scope>
    <source>
        <strain evidence="3 4">DP4-553-S</strain>
    </source>
</reference>
<evidence type="ECO:0000313" key="3">
    <source>
        <dbReference type="EMBL" id="QTM98740.1"/>
    </source>
</evidence>
<feature type="signal peptide" evidence="2">
    <location>
        <begin position="1"/>
        <end position="21"/>
    </location>
</feature>
<protein>
    <recommendedName>
        <fullName evidence="5">Lipoprotein</fullName>
    </recommendedName>
</protein>
<evidence type="ECO:0000256" key="1">
    <source>
        <dbReference type="SAM" id="MobiDB-lite"/>
    </source>
</evidence>
<dbReference type="RefSeq" id="WP_209367662.1">
    <property type="nucleotide sequence ID" value="NZ_CP046956.1"/>
</dbReference>
<gene>
    <name evidence="3" type="ORF">ERJ70_05185</name>
</gene>
<feature type="compositionally biased region" description="Polar residues" evidence="1">
    <location>
        <begin position="72"/>
        <end position="85"/>
    </location>
</feature>
<keyword evidence="2" id="KW-0732">Signal</keyword>
<evidence type="ECO:0000256" key="2">
    <source>
        <dbReference type="SAM" id="SignalP"/>
    </source>
</evidence>
<name>A0ABX7VSG1_9BACI</name>
<proteinExistence type="predicted"/>
<evidence type="ECO:0000313" key="4">
    <source>
        <dbReference type="Proteomes" id="UP000665043"/>
    </source>
</evidence>
<dbReference type="EMBL" id="CP046956">
    <property type="protein sequence ID" value="QTM98740.1"/>
    <property type="molecule type" value="Genomic_DNA"/>
</dbReference>
<feature type="chain" id="PRO_5045580695" description="Lipoprotein" evidence="2">
    <location>
        <begin position="22"/>
        <end position="273"/>
    </location>
</feature>
<keyword evidence="4" id="KW-1185">Reference proteome</keyword>
<dbReference type="PROSITE" id="PS51257">
    <property type="entry name" value="PROKAR_LIPOPROTEIN"/>
    <property type="match status" value="1"/>
</dbReference>
<evidence type="ECO:0008006" key="5">
    <source>
        <dbReference type="Google" id="ProtNLM"/>
    </source>
</evidence>
<feature type="compositionally biased region" description="Polar residues" evidence="1">
    <location>
        <begin position="24"/>
        <end position="46"/>
    </location>
</feature>
<dbReference type="Proteomes" id="UP000665043">
    <property type="component" value="Chromosome"/>
</dbReference>
<sequence>MTMKSSIILPFMLGSFLVATGCTSDNNNDQQADSETTPSAENQNVEAGSDDETESEQVSEKNSDTQNETDENTGTSNVESSSVSEQLKMKQSVIKLPTSFPTKEDVEPKIEKNSETAYTVKYQTSSGEEVATFSGTLYNSAEAASSAMNEFQSGKEVPSYSEGATDLGHGITGYGEGAAGHHYFSWQEGNWLFSISSLTKDDMDQPGIAKKMVEYLETHMLPAPENTGAVLVDYPQGGKEVQVDIRWQEQDKVYRLRTDRVPLDALEMTTSVK</sequence>
<feature type="compositionally biased region" description="Acidic residues" evidence="1">
    <location>
        <begin position="48"/>
        <end position="57"/>
    </location>
</feature>